<keyword evidence="2" id="KW-0479">Metal-binding</keyword>
<dbReference type="InterPro" id="IPR037094">
    <property type="entry name" value="Glyco_hydro_38_cen_sf"/>
</dbReference>
<evidence type="ECO:0000256" key="4">
    <source>
        <dbReference type="ARBA" id="ARBA00023295"/>
    </source>
</evidence>
<evidence type="ECO:0000256" key="1">
    <source>
        <dbReference type="ARBA" id="ARBA00009792"/>
    </source>
</evidence>
<comment type="caution">
    <text evidence="6">The sequence shown here is derived from an EMBL/GenBank/DDBJ whole genome shotgun (WGS) entry which is preliminary data.</text>
</comment>
<dbReference type="Gene3D" id="2.70.98.30">
    <property type="entry name" value="Golgi alpha-mannosidase II, domain 4"/>
    <property type="match status" value="1"/>
</dbReference>
<dbReference type="Gene3D" id="3.20.110.10">
    <property type="entry name" value="Glycoside hydrolase 38, N terminal domain"/>
    <property type="match status" value="1"/>
</dbReference>
<dbReference type="GO" id="GO:0030246">
    <property type="term" value="F:carbohydrate binding"/>
    <property type="evidence" value="ECO:0007669"/>
    <property type="project" value="InterPro"/>
</dbReference>
<dbReference type="InterPro" id="IPR028995">
    <property type="entry name" value="Glyco_hydro_57/38_cen_sf"/>
</dbReference>
<dbReference type="GO" id="GO:0006013">
    <property type="term" value="P:mannose metabolic process"/>
    <property type="evidence" value="ECO:0007669"/>
    <property type="project" value="InterPro"/>
</dbReference>
<dbReference type="GO" id="GO:0004559">
    <property type="term" value="F:alpha-mannosidase activity"/>
    <property type="evidence" value="ECO:0007669"/>
    <property type="project" value="InterPro"/>
</dbReference>
<dbReference type="Proteomes" id="UP000275356">
    <property type="component" value="Unassembled WGS sequence"/>
</dbReference>
<reference evidence="6 7" key="1">
    <citation type="submission" date="2018-11" db="EMBL/GenBank/DDBJ databases">
        <title>Sequencing the genomes of 1000 actinobacteria strains.</title>
        <authorList>
            <person name="Klenk H.-P."/>
        </authorList>
    </citation>
    <scope>NUCLEOTIDE SEQUENCE [LARGE SCALE GENOMIC DNA]</scope>
    <source>
        <strain evidence="6 7">DSM 13521</strain>
    </source>
</reference>
<feature type="domain" description="Glycoside hydrolase family 38 central" evidence="5">
    <location>
        <begin position="520"/>
        <end position="598"/>
    </location>
</feature>
<dbReference type="FunFam" id="1.20.1270.50:FF:000004">
    <property type="entry name" value="alpha-mannosidase 2C1 isoform X1"/>
    <property type="match status" value="1"/>
</dbReference>
<dbReference type="PANTHER" id="PTHR46017:SF1">
    <property type="entry name" value="ALPHA-MANNOSIDASE 2C1"/>
    <property type="match status" value="1"/>
</dbReference>
<dbReference type="EMBL" id="RKHQ01000001">
    <property type="protein sequence ID" value="ROR96574.1"/>
    <property type="molecule type" value="Genomic_DNA"/>
</dbReference>
<accession>A0A3N2DAU9</accession>
<dbReference type="Pfam" id="PF01074">
    <property type="entry name" value="Glyco_hydro_38N"/>
    <property type="match status" value="1"/>
</dbReference>
<evidence type="ECO:0000259" key="5">
    <source>
        <dbReference type="SMART" id="SM00872"/>
    </source>
</evidence>
<dbReference type="AlphaFoldDB" id="A0A3N2DAU9"/>
<dbReference type="SUPFAM" id="SSF88688">
    <property type="entry name" value="Families 57/38 glycoside transferase middle domain"/>
    <property type="match status" value="1"/>
</dbReference>
<dbReference type="FunFam" id="3.20.110.10:FF:000002">
    <property type="entry name" value="alpha-mannosidase 2C1 isoform X1"/>
    <property type="match status" value="1"/>
</dbReference>
<dbReference type="PANTHER" id="PTHR46017">
    <property type="entry name" value="ALPHA-MANNOSIDASE 2C1"/>
    <property type="match status" value="1"/>
</dbReference>
<dbReference type="InterPro" id="IPR011013">
    <property type="entry name" value="Gal_mutarotase_sf_dom"/>
</dbReference>
<protein>
    <submittedName>
        <fullName evidence="6">Alpha-mannosidase</fullName>
    </submittedName>
</protein>
<dbReference type="Pfam" id="PF17677">
    <property type="entry name" value="Glyco_hydro38C2"/>
    <property type="match status" value="1"/>
</dbReference>
<gene>
    <name evidence="6" type="ORF">EDD28_1159</name>
</gene>
<name>A0A3N2DAU9_9MICO</name>
<dbReference type="GO" id="GO:0046872">
    <property type="term" value="F:metal ion binding"/>
    <property type="evidence" value="ECO:0007669"/>
    <property type="project" value="UniProtKB-KW"/>
</dbReference>
<dbReference type="InterPro" id="IPR027291">
    <property type="entry name" value="Glyco_hydro_38_N_sf"/>
</dbReference>
<proteinExistence type="inferred from homology"/>
<dbReference type="SMART" id="SM00872">
    <property type="entry name" value="Alpha-mann_mid"/>
    <property type="match status" value="1"/>
</dbReference>
<dbReference type="SUPFAM" id="SSF88713">
    <property type="entry name" value="Glycoside hydrolase/deacetylase"/>
    <property type="match status" value="1"/>
</dbReference>
<dbReference type="GO" id="GO:0009313">
    <property type="term" value="P:oligosaccharide catabolic process"/>
    <property type="evidence" value="ECO:0007669"/>
    <property type="project" value="TreeGrafter"/>
</dbReference>
<dbReference type="Pfam" id="PF07748">
    <property type="entry name" value="Glyco_hydro_38C"/>
    <property type="match status" value="1"/>
</dbReference>
<dbReference type="InterPro" id="IPR015341">
    <property type="entry name" value="Glyco_hydro_38_cen"/>
</dbReference>
<evidence type="ECO:0000313" key="6">
    <source>
        <dbReference type="EMBL" id="ROR96574.1"/>
    </source>
</evidence>
<dbReference type="InterPro" id="IPR054723">
    <property type="entry name" value="Ams1-like_N"/>
</dbReference>
<dbReference type="OrthoDB" id="9772207at2"/>
<dbReference type="CDD" id="cd10789">
    <property type="entry name" value="GH38N_AMII_ER_cytosolic"/>
    <property type="match status" value="1"/>
</dbReference>
<dbReference type="SUPFAM" id="SSF74650">
    <property type="entry name" value="Galactose mutarotase-like"/>
    <property type="match status" value="1"/>
</dbReference>
<dbReference type="Pfam" id="PF09261">
    <property type="entry name" value="Alpha-mann_mid"/>
    <property type="match status" value="1"/>
</dbReference>
<comment type="similarity">
    <text evidence="1">Belongs to the glycosyl hydrolase 38 family.</text>
</comment>
<organism evidence="6 7">
    <name type="scientific">Salana multivorans</name>
    <dbReference type="NCBI Taxonomy" id="120377"/>
    <lineage>
        <taxon>Bacteria</taxon>
        <taxon>Bacillati</taxon>
        <taxon>Actinomycetota</taxon>
        <taxon>Actinomycetes</taxon>
        <taxon>Micrococcales</taxon>
        <taxon>Beutenbergiaceae</taxon>
        <taxon>Salana</taxon>
    </lineage>
</organism>
<dbReference type="RefSeq" id="WP_123738735.1">
    <property type="nucleotide sequence ID" value="NZ_RKHQ01000001.1"/>
</dbReference>
<keyword evidence="7" id="KW-1185">Reference proteome</keyword>
<sequence>MHDTTPLSLLRIDRYLAEWIEPAVVRARHRLAVESWEVPDEPVPFAHARGAQYAPFAVGTPWGLPWGTVWFHVTGAVPADWPQDGTRVELAVDLGWMAQQPGFQAEGAAWSPDGVLVKGISPRNAWVPLPQEGGAAVDLYIEAAANPDVPQDAWTKPTPMGDRATAPKDPQYTLRAIDVVLIDETVAELVADARALRGLVDVLPAGSTRRAQVVAVLEELCDVVDPEDVAGTAARGREVVAAALAAPAPAGAHTVHAVGHAHIDSAWLWPVRETVRKVSRTVANVLALMDADPDVTFAMSSAQQYAWLEEHYPELFERLRARVAEGRIVPVGGMWVESDTNMVGSEALVRQFLEGKGYFERAFGVEPTSVWLPDSFGYTGAFPQVARLAGCPDFLTQKLSWNDTNRIPHHTFWWEGIDGTRVFTHFPPVDTYNSDLSARELVHAEVEFREKAHATHSLAPFGYGDGGGGPTREMVAQGHRSASLEGSPRVVIDSPDDFFAAAKAEYGELAPSWVGELYLEYHRGTYTSQSRTKRGNRRSEHLLREAELWAATAAVRAGADYPYEELQRLWRVVLLNQFHDILPGSSIAWVHREAERSYEEVAEALVGPAGLVPAALRALGVAPGAVANAAPFERDGVAPLAIAAPSPATPAELTRDGDDWVLTNAGVTVRLDARGLVVSAVVGRPDGSRREAIPAGHVGNLLQFHQDIPNTWEAWDIDRHYRRLVTDLDVADVLEPAAAPDGGPALRIVRTFSGSSVEQLLWLAGGDDPTLHVRTHVDWHERQKLLKLAFPVDVHSHEATSEIQFGHVTRPTHANTSWDAARFETVAHRWVHVGEPGFGVAVANDASYGHDITRAPDADGRSVSVVRVTLLRAPLFPDPVADQGEHTFHNAVTFGAGVADAIRSGYGLNLPLRTVAGGAGGTDAGGTGEVAPLVTVSSPAVVVEAVKLAQDRSGDVVVRLYESHGARAAVRVGLGFAHTGVVLTDLLERPLGEAAEGEDGVELELRPFQVVTLRVRRS</sequence>
<dbReference type="InterPro" id="IPR000602">
    <property type="entry name" value="Glyco_hydro_38_N"/>
</dbReference>
<evidence type="ECO:0000313" key="7">
    <source>
        <dbReference type="Proteomes" id="UP000275356"/>
    </source>
</evidence>
<keyword evidence="3" id="KW-0378">Hydrolase</keyword>
<dbReference type="Gene3D" id="1.20.1270.50">
    <property type="entry name" value="Glycoside hydrolase family 38, central domain"/>
    <property type="match status" value="1"/>
</dbReference>
<evidence type="ECO:0000256" key="2">
    <source>
        <dbReference type="ARBA" id="ARBA00022723"/>
    </source>
</evidence>
<keyword evidence="4" id="KW-0326">Glycosidase</keyword>
<dbReference type="InterPro" id="IPR011682">
    <property type="entry name" value="Glyco_hydro_38_C"/>
</dbReference>
<dbReference type="InterPro" id="IPR011330">
    <property type="entry name" value="Glyco_hydro/deAcase_b/a-brl"/>
</dbReference>
<evidence type="ECO:0000256" key="3">
    <source>
        <dbReference type="ARBA" id="ARBA00022801"/>
    </source>
</evidence>
<dbReference type="Pfam" id="PF22907">
    <property type="entry name" value="Ams1-like_1st"/>
    <property type="match status" value="1"/>
</dbReference>
<dbReference type="InterPro" id="IPR041147">
    <property type="entry name" value="GH38_C"/>
</dbReference>